<evidence type="ECO:0000313" key="4">
    <source>
        <dbReference type="EMBL" id="RCU48884.1"/>
    </source>
</evidence>
<sequence>MENLYLIESHSVSEADFRRAAYIPPFAAEELLDSQNLSDRLQTTLEIEELLEIFAEYAATQVNFASMTFHRTDFKHVVAYSEHSKFAHHFALAIAGRQLGHICYNSLSPLSPLQLEQLARLHRQLIFPLKNSITFLELKQSALKDSLTGLGNRSEFEDNLPRLLAQAQRSGIALHLMVLDLDRFKLINDQEGHLVGDEVLASFAKIIKRSVREADSAFRLGGDEFVVLLFDGDNEVPQTISRRIQDGLLSEKTLRRLKVSTSIGCARFRPADSVRTLFERADRALYQAKANGRNCLKQA</sequence>
<gene>
    <name evidence="4" type="ORF">DU002_13970</name>
</gene>
<dbReference type="NCBIfam" id="TIGR00254">
    <property type="entry name" value="GGDEF"/>
    <property type="match status" value="1"/>
</dbReference>
<dbReference type="EC" id="2.7.7.65" evidence="2"/>
<dbReference type="OrthoDB" id="9812260at2"/>
<dbReference type="FunFam" id="3.30.70.270:FF:000001">
    <property type="entry name" value="Diguanylate cyclase domain protein"/>
    <property type="match status" value="1"/>
</dbReference>
<reference evidence="4 5" key="1">
    <citation type="submission" date="2018-07" db="EMBL/GenBank/DDBJ databases">
        <title>Corallincola holothuriorum sp. nov., a new facultative anaerobe isolated from sea cucumber Apostichopus japonicus.</title>
        <authorList>
            <person name="Xia H."/>
        </authorList>
    </citation>
    <scope>NUCLEOTIDE SEQUENCE [LARGE SCALE GENOMIC DNA]</scope>
    <source>
        <strain evidence="4 5">C4</strain>
    </source>
</reference>
<dbReference type="GO" id="GO:1902201">
    <property type="term" value="P:negative regulation of bacterial-type flagellum-dependent cell motility"/>
    <property type="evidence" value="ECO:0007669"/>
    <property type="project" value="TreeGrafter"/>
</dbReference>
<dbReference type="GO" id="GO:0005886">
    <property type="term" value="C:plasma membrane"/>
    <property type="evidence" value="ECO:0007669"/>
    <property type="project" value="TreeGrafter"/>
</dbReference>
<evidence type="ECO:0000256" key="2">
    <source>
        <dbReference type="ARBA" id="ARBA00012528"/>
    </source>
</evidence>
<dbReference type="PANTHER" id="PTHR45138:SF6">
    <property type="entry name" value="DIGUANYLATE CYCLASE DGCN"/>
    <property type="match status" value="1"/>
</dbReference>
<dbReference type="PROSITE" id="PS50887">
    <property type="entry name" value="GGDEF"/>
    <property type="match status" value="1"/>
</dbReference>
<keyword evidence="5" id="KW-1185">Reference proteome</keyword>
<evidence type="ECO:0000256" key="1">
    <source>
        <dbReference type="ARBA" id="ARBA00001946"/>
    </source>
</evidence>
<dbReference type="Gene3D" id="3.30.70.270">
    <property type="match status" value="1"/>
</dbReference>
<evidence type="ECO:0000259" key="3">
    <source>
        <dbReference type="PROSITE" id="PS50887"/>
    </source>
</evidence>
<dbReference type="Proteomes" id="UP000252558">
    <property type="component" value="Unassembled WGS sequence"/>
</dbReference>
<dbReference type="InterPro" id="IPR000160">
    <property type="entry name" value="GGDEF_dom"/>
</dbReference>
<name>A0A368NGX2_9GAMM</name>
<comment type="caution">
    <text evidence="4">The sequence shown here is derived from an EMBL/GenBank/DDBJ whole genome shotgun (WGS) entry which is preliminary data.</text>
</comment>
<dbReference type="InterPro" id="IPR043128">
    <property type="entry name" value="Rev_trsase/Diguanyl_cyclase"/>
</dbReference>
<proteinExistence type="predicted"/>
<dbReference type="EMBL" id="QPID01000008">
    <property type="protein sequence ID" value="RCU48884.1"/>
    <property type="molecule type" value="Genomic_DNA"/>
</dbReference>
<dbReference type="InterPro" id="IPR050469">
    <property type="entry name" value="Diguanylate_Cyclase"/>
</dbReference>
<dbReference type="AlphaFoldDB" id="A0A368NGX2"/>
<dbReference type="Pfam" id="PF00990">
    <property type="entry name" value="GGDEF"/>
    <property type="match status" value="1"/>
</dbReference>
<dbReference type="GO" id="GO:0043709">
    <property type="term" value="P:cell adhesion involved in single-species biofilm formation"/>
    <property type="evidence" value="ECO:0007669"/>
    <property type="project" value="TreeGrafter"/>
</dbReference>
<dbReference type="SUPFAM" id="SSF55073">
    <property type="entry name" value="Nucleotide cyclase"/>
    <property type="match status" value="1"/>
</dbReference>
<accession>A0A368NGX2</accession>
<feature type="domain" description="GGDEF" evidence="3">
    <location>
        <begin position="172"/>
        <end position="299"/>
    </location>
</feature>
<comment type="cofactor">
    <cofactor evidence="1">
        <name>Mg(2+)</name>
        <dbReference type="ChEBI" id="CHEBI:18420"/>
    </cofactor>
</comment>
<evidence type="ECO:0000313" key="5">
    <source>
        <dbReference type="Proteomes" id="UP000252558"/>
    </source>
</evidence>
<dbReference type="GO" id="GO:0052621">
    <property type="term" value="F:diguanylate cyclase activity"/>
    <property type="evidence" value="ECO:0007669"/>
    <property type="project" value="UniProtKB-EC"/>
</dbReference>
<dbReference type="InterPro" id="IPR029787">
    <property type="entry name" value="Nucleotide_cyclase"/>
</dbReference>
<protein>
    <recommendedName>
        <fullName evidence="2">diguanylate cyclase</fullName>
        <ecNumber evidence="2">2.7.7.65</ecNumber>
    </recommendedName>
</protein>
<organism evidence="4 5">
    <name type="scientific">Corallincola holothuriorum</name>
    <dbReference type="NCBI Taxonomy" id="2282215"/>
    <lineage>
        <taxon>Bacteria</taxon>
        <taxon>Pseudomonadati</taxon>
        <taxon>Pseudomonadota</taxon>
        <taxon>Gammaproteobacteria</taxon>
        <taxon>Alteromonadales</taxon>
        <taxon>Psychromonadaceae</taxon>
        <taxon>Corallincola</taxon>
    </lineage>
</organism>
<dbReference type="CDD" id="cd01949">
    <property type="entry name" value="GGDEF"/>
    <property type="match status" value="1"/>
</dbReference>
<dbReference type="SMART" id="SM00267">
    <property type="entry name" value="GGDEF"/>
    <property type="match status" value="1"/>
</dbReference>
<dbReference type="RefSeq" id="WP_114339008.1">
    <property type="nucleotide sequence ID" value="NZ_QPID01000008.1"/>
</dbReference>
<dbReference type="PANTHER" id="PTHR45138">
    <property type="entry name" value="REGULATORY COMPONENTS OF SENSORY TRANSDUCTION SYSTEM"/>
    <property type="match status" value="1"/>
</dbReference>